<dbReference type="PIRSF" id="PIRSF015582">
    <property type="entry name" value="Cit_lyase_B"/>
    <property type="match status" value="1"/>
</dbReference>
<keyword evidence="2" id="KW-0479">Metal-binding</keyword>
<proteinExistence type="predicted"/>
<dbReference type="PANTHER" id="PTHR32308">
    <property type="entry name" value="LYASE BETA SUBUNIT, PUTATIVE (AFU_ORTHOLOGUE AFUA_4G13030)-RELATED"/>
    <property type="match status" value="1"/>
</dbReference>
<keyword evidence="6" id="KW-1185">Reference proteome</keyword>
<gene>
    <name evidence="5" type="ORF">ORD21_02965</name>
</gene>
<dbReference type="SUPFAM" id="SSF51621">
    <property type="entry name" value="Phosphoenolpyruvate/pyruvate domain"/>
    <property type="match status" value="1"/>
</dbReference>
<reference evidence="5 6" key="1">
    <citation type="submission" date="2022-11" db="EMBL/GenBank/DDBJ databases">
        <title>Deinococcus ZS9-10, Low Temperature and Draught-tolerating, UV-resistant Bacteria from Continental Antarctica.</title>
        <authorList>
            <person name="Cheng L."/>
        </authorList>
    </citation>
    <scope>NUCLEOTIDE SEQUENCE [LARGE SCALE GENOMIC DNA]</scope>
    <source>
        <strain evidence="5 6">ZS9-10</strain>
    </source>
</reference>
<evidence type="ECO:0000256" key="2">
    <source>
        <dbReference type="ARBA" id="ARBA00022723"/>
    </source>
</evidence>
<sequence length="287" mass="30178">MTNPSGSGPLRSMLYVPGDKPRAIEKARALNADAVILDLEDAVAPEHKAQARENVRSALLAGGWRVPVLVRVNGLGTPWEHDDREMALLSGASGLVLPKVEDACAAHELSLGRPLWAMIETPLGVLNAPAIAAVPGVAGLLVGANDLARALRTRPQAHEQSQRLPLLYALSAVVLAARAHGKLPLDAVFNDVRDPAGFASECEQGRALGFAGKTVIHPDQIAPANAAFGVTAEQAQQACALLEVWEAGRAEGRSVVTHGGALVEGMHADEAREMLTLWEAGQDQPAE</sequence>
<organism evidence="5 6">
    <name type="scientific">Deinococcus arenicola</name>
    <dbReference type="NCBI Taxonomy" id="2994950"/>
    <lineage>
        <taxon>Bacteria</taxon>
        <taxon>Thermotogati</taxon>
        <taxon>Deinococcota</taxon>
        <taxon>Deinococci</taxon>
        <taxon>Deinococcales</taxon>
        <taxon>Deinococcaceae</taxon>
        <taxon>Deinococcus</taxon>
    </lineage>
</organism>
<name>A0ABU4DMH3_9DEIO</name>
<accession>A0ABU4DMH3</accession>
<comment type="caution">
    <text evidence="5">The sequence shown here is derived from an EMBL/GenBank/DDBJ whole genome shotgun (WGS) entry which is preliminary data.</text>
</comment>
<protein>
    <submittedName>
        <fullName evidence="5">CoA ester lyase</fullName>
    </submittedName>
</protein>
<dbReference type="GO" id="GO:0016829">
    <property type="term" value="F:lyase activity"/>
    <property type="evidence" value="ECO:0007669"/>
    <property type="project" value="UniProtKB-KW"/>
</dbReference>
<dbReference type="EMBL" id="JAPMIV010000003">
    <property type="protein sequence ID" value="MDV6373558.1"/>
    <property type="molecule type" value="Genomic_DNA"/>
</dbReference>
<dbReference type="Pfam" id="PF03328">
    <property type="entry name" value="HpcH_HpaI"/>
    <property type="match status" value="1"/>
</dbReference>
<evidence type="ECO:0000256" key="3">
    <source>
        <dbReference type="ARBA" id="ARBA00022842"/>
    </source>
</evidence>
<dbReference type="InterPro" id="IPR005000">
    <property type="entry name" value="Aldolase/citrate-lyase_domain"/>
</dbReference>
<evidence type="ECO:0000259" key="4">
    <source>
        <dbReference type="Pfam" id="PF03328"/>
    </source>
</evidence>
<evidence type="ECO:0000313" key="6">
    <source>
        <dbReference type="Proteomes" id="UP001276150"/>
    </source>
</evidence>
<dbReference type="Gene3D" id="3.20.20.60">
    <property type="entry name" value="Phosphoenolpyruvate-binding domains"/>
    <property type="match status" value="1"/>
</dbReference>
<feature type="domain" description="HpcH/HpaI aldolase/citrate lyase" evidence="4">
    <location>
        <begin position="11"/>
        <end position="218"/>
    </location>
</feature>
<dbReference type="RefSeq" id="WP_317638869.1">
    <property type="nucleotide sequence ID" value="NZ_JAPMIV010000003.1"/>
</dbReference>
<keyword evidence="5" id="KW-0456">Lyase</keyword>
<evidence type="ECO:0000313" key="5">
    <source>
        <dbReference type="EMBL" id="MDV6373558.1"/>
    </source>
</evidence>
<dbReference type="InterPro" id="IPR015813">
    <property type="entry name" value="Pyrv/PenolPyrv_kinase-like_dom"/>
</dbReference>
<dbReference type="InterPro" id="IPR011206">
    <property type="entry name" value="Citrate_lyase_beta/mcl1/mcl2"/>
</dbReference>
<evidence type="ECO:0000256" key="1">
    <source>
        <dbReference type="ARBA" id="ARBA00001946"/>
    </source>
</evidence>
<dbReference type="InterPro" id="IPR040442">
    <property type="entry name" value="Pyrv_kinase-like_dom_sf"/>
</dbReference>
<keyword evidence="3" id="KW-0460">Magnesium</keyword>
<dbReference type="PANTHER" id="PTHR32308:SF10">
    <property type="entry name" value="CITRATE LYASE SUBUNIT BETA"/>
    <property type="match status" value="1"/>
</dbReference>
<dbReference type="Proteomes" id="UP001276150">
    <property type="component" value="Unassembled WGS sequence"/>
</dbReference>
<comment type="cofactor">
    <cofactor evidence="1">
        <name>Mg(2+)</name>
        <dbReference type="ChEBI" id="CHEBI:18420"/>
    </cofactor>
</comment>